<sequence length="315" mass="36084">MPKAEVGSTKYLSNRMKSKGLQRLRWYCQVCEKQCRDENGFKCHTQSESHVRQMLVVGENAKKHIADYSIQFQRDFLLLLRTSHGEKKINANHFYQEYIANKEHIHMNATRWTSLSEFIKFLGREGICRVEEGERGLMVSWVDNSPEALQRQEAIRKKERQDRGDEEREQKALKEMIERANRGAEMGGKLGNHGAPNELNREEGERIKLALSAKKSASPTPAEYSSKDTPVEEVKPDTKGKVPIKMALNKPKNVFATAGKRRKEGKKDKDGKDGASEQPKRPMSEAERIMKEELERKKLRGNGFTGPGFKRQKVA</sequence>
<dbReference type="Proteomes" id="UP001412239">
    <property type="component" value="Unassembled WGS sequence"/>
</dbReference>
<dbReference type="GO" id="GO:0006974">
    <property type="term" value="P:DNA damage response"/>
    <property type="evidence" value="ECO:0007669"/>
    <property type="project" value="TreeGrafter"/>
</dbReference>
<evidence type="ECO:0000256" key="5">
    <source>
        <dbReference type="SAM" id="MobiDB-lite"/>
    </source>
</evidence>
<dbReference type="InterPro" id="IPR013087">
    <property type="entry name" value="Znf_C2H2_type"/>
</dbReference>
<feature type="region of interest" description="Disordered" evidence="5">
    <location>
        <begin position="181"/>
        <end position="200"/>
    </location>
</feature>
<evidence type="ECO:0000256" key="4">
    <source>
        <dbReference type="ARBA" id="ARBA00022833"/>
    </source>
</evidence>
<accession>A0A292PQ79</accession>
<dbReference type="InterPro" id="IPR056767">
    <property type="entry name" value="C2H2-Znf_KIN17"/>
</dbReference>
<name>A0A292PQ79_9PEZI</name>
<evidence type="ECO:0000313" key="8">
    <source>
        <dbReference type="Proteomes" id="UP001412239"/>
    </source>
</evidence>
<dbReference type="SMART" id="SM01253">
    <property type="entry name" value="Kin17_mid"/>
    <property type="match status" value="1"/>
</dbReference>
<feature type="compositionally biased region" description="Basic and acidic residues" evidence="5">
    <location>
        <begin position="265"/>
        <end position="296"/>
    </location>
</feature>
<dbReference type="GO" id="GO:0003690">
    <property type="term" value="F:double-stranded DNA binding"/>
    <property type="evidence" value="ECO:0007669"/>
    <property type="project" value="TreeGrafter"/>
</dbReference>
<keyword evidence="8" id="KW-1185">Reference proteome</keyword>
<evidence type="ECO:0000313" key="7">
    <source>
        <dbReference type="EMBL" id="CUS08617.1"/>
    </source>
</evidence>
<organism evidence="7 8">
    <name type="scientific">Tuber aestivum</name>
    <name type="common">summer truffle</name>
    <dbReference type="NCBI Taxonomy" id="59557"/>
    <lineage>
        <taxon>Eukaryota</taxon>
        <taxon>Fungi</taxon>
        <taxon>Dikarya</taxon>
        <taxon>Ascomycota</taxon>
        <taxon>Pezizomycotina</taxon>
        <taxon>Pezizomycetes</taxon>
        <taxon>Pezizales</taxon>
        <taxon>Tuberaceae</taxon>
        <taxon>Tuber</taxon>
    </lineage>
</organism>
<keyword evidence="2" id="KW-0479">Metal-binding</keyword>
<dbReference type="GO" id="GO:0008270">
    <property type="term" value="F:zinc ion binding"/>
    <property type="evidence" value="ECO:0007669"/>
    <property type="project" value="UniProtKB-KW"/>
</dbReference>
<dbReference type="Pfam" id="PF25095">
    <property type="entry name" value="C2H2-zf_KIN17"/>
    <property type="match status" value="1"/>
</dbReference>
<dbReference type="FunFam" id="1.10.10.2030:FF:000001">
    <property type="entry name" value="DNA/RNA-binding protein KIN17, putative"/>
    <property type="match status" value="1"/>
</dbReference>
<proteinExistence type="inferred from homology"/>
<feature type="region of interest" description="Disordered" evidence="5">
    <location>
        <begin position="212"/>
        <end position="315"/>
    </location>
</feature>
<dbReference type="InterPro" id="IPR036236">
    <property type="entry name" value="Znf_C2H2_sf"/>
</dbReference>
<dbReference type="GO" id="GO:0006260">
    <property type="term" value="P:DNA replication"/>
    <property type="evidence" value="ECO:0007669"/>
    <property type="project" value="TreeGrafter"/>
</dbReference>
<gene>
    <name evidence="7" type="ORF">GSTUAT00007262001</name>
</gene>
<evidence type="ECO:0000256" key="1">
    <source>
        <dbReference type="ARBA" id="ARBA00008517"/>
    </source>
</evidence>
<feature type="compositionally biased region" description="Basic and acidic residues" evidence="5">
    <location>
        <begin position="225"/>
        <end position="240"/>
    </location>
</feature>
<dbReference type="Pfam" id="PF10357">
    <property type="entry name" value="WH_KIN17"/>
    <property type="match status" value="1"/>
</dbReference>
<comment type="similarity">
    <text evidence="1">Belongs to the KIN17 family.</text>
</comment>
<keyword evidence="4" id="KW-0862">Zinc</keyword>
<keyword evidence="3" id="KW-0863">Zinc-finger</keyword>
<dbReference type="SUPFAM" id="SSF57667">
    <property type="entry name" value="beta-beta-alpha zinc fingers"/>
    <property type="match status" value="1"/>
</dbReference>
<evidence type="ECO:0000256" key="2">
    <source>
        <dbReference type="ARBA" id="ARBA00022723"/>
    </source>
</evidence>
<dbReference type="EMBL" id="LN891121">
    <property type="protein sequence ID" value="CUS08617.1"/>
    <property type="molecule type" value="Genomic_DNA"/>
</dbReference>
<evidence type="ECO:0000256" key="3">
    <source>
        <dbReference type="ARBA" id="ARBA00022771"/>
    </source>
</evidence>
<dbReference type="Gene3D" id="1.10.10.2030">
    <property type="entry name" value="DNA/RNA-binding protein Kin17, conserved domain"/>
    <property type="match status" value="1"/>
</dbReference>
<dbReference type="InterPro" id="IPR038254">
    <property type="entry name" value="KIN17_WH-like_sf"/>
</dbReference>
<dbReference type="GO" id="GO:0005634">
    <property type="term" value="C:nucleus"/>
    <property type="evidence" value="ECO:0007669"/>
    <property type="project" value="TreeGrafter"/>
</dbReference>
<evidence type="ECO:0000259" key="6">
    <source>
        <dbReference type="PROSITE" id="PS00028"/>
    </source>
</evidence>
<dbReference type="PROSITE" id="PS00028">
    <property type="entry name" value="ZINC_FINGER_C2H2_1"/>
    <property type="match status" value="1"/>
</dbReference>
<dbReference type="PANTHER" id="PTHR12805:SF0">
    <property type="entry name" value="DNA_RNA-BINDING PROTEIN KIN17"/>
    <property type="match status" value="1"/>
</dbReference>
<dbReference type="InterPro" id="IPR037321">
    <property type="entry name" value="KIN17-like"/>
</dbReference>
<dbReference type="InterPro" id="IPR019447">
    <property type="entry name" value="DNA/RNA-bd_Kin17_WH-like_dom"/>
</dbReference>
<reference evidence="7" key="1">
    <citation type="submission" date="2015-10" db="EMBL/GenBank/DDBJ databases">
        <authorList>
            <person name="Regsiter A."/>
            <person name="william w."/>
        </authorList>
    </citation>
    <scope>NUCLEOTIDE SEQUENCE</scope>
    <source>
        <strain evidence="7">Montdore</strain>
    </source>
</reference>
<protein>
    <recommendedName>
        <fullName evidence="6">C2H2-type domain-containing protein</fullName>
    </recommendedName>
</protein>
<dbReference type="PANTHER" id="PTHR12805">
    <property type="entry name" value="KIN17 KIN, ANTIGENIC DETERMINANT OF RECA PROTEIN HOMOLOG"/>
    <property type="match status" value="1"/>
</dbReference>
<feature type="domain" description="C2H2-type" evidence="6">
    <location>
        <begin position="28"/>
        <end position="50"/>
    </location>
</feature>
<dbReference type="AlphaFoldDB" id="A0A292PQ79"/>